<evidence type="ECO:0000256" key="6">
    <source>
        <dbReference type="SAM" id="MobiDB-lite"/>
    </source>
</evidence>
<dbReference type="EMBL" id="UINC01001439">
    <property type="protein sequence ID" value="SUZ80738.1"/>
    <property type="molecule type" value="Genomic_DNA"/>
</dbReference>
<dbReference type="Pfam" id="PF00366">
    <property type="entry name" value="Ribosomal_S17"/>
    <property type="match status" value="1"/>
</dbReference>
<evidence type="ECO:0008006" key="8">
    <source>
        <dbReference type="Google" id="ProtNLM"/>
    </source>
</evidence>
<evidence type="ECO:0000313" key="7">
    <source>
        <dbReference type="EMBL" id="SUZ80738.1"/>
    </source>
</evidence>
<sequence>MAEETSENVDQAEVPGEVPVEAPEAPDEVPEDAPVSTKEPVAPKVDGSRLRRKIRTGVVVSAQNDKTVTVLVERQFAHPLYTKQVKKTKKYRAHDETNEYQTGDVVRIVETRPLSKTKRWRVIELLERSE</sequence>
<feature type="region of interest" description="Disordered" evidence="6">
    <location>
        <begin position="1"/>
        <end position="48"/>
    </location>
</feature>
<dbReference type="NCBIfam" id="TIGR03635">
    <property type="entry name" value="uS17_bact"/>
    <property type="match status" value="1"/>
</dbReference>
<dbReference type="PANTHER" id="PTHR10744">
    <property type="entry name" value="40S RIBOSOMAL PROTEIN S11 FAMILY MEMBER"/>
    <property type="match status" value="1"/>
</dbReference>
<proteinExistence type="inferred from homology"/>
<dbReference type="InterPro" id="IPR012340">
    <property type="entry name" value="NA-bd_OB-fold"/>
</dbReference>
<keyword evidence="5" id="KW-0687">Ribonucleoprotein</keyword>
<keyword evidence="4" id="KW-0689">Ribosomal protein</keyword>
<dbReference type="GO" id="GO:0022627">
    <property type="term" value="C:cytosolic small ribosomal subunit"/>
    <property type="evidence" value="ECO:0007669"/>
    <property type="project" value="TreeGrafter"/>
</dbReference>
<evidence type="ECO:0000256" key="3">
    <source>
        <dbReference type="ARBA" id="ARBA00022884"/>
    </source>
</evidence>
<dbReference type="GO" id="GO:0019843">
    <property type="term" value="F:rRNA binding"/>
    <property type="evidence" value="ECO:0007669"/>
    <property type="project" value="UniProtKB-KW"/>
</dbReference>
<feature type="compositionally biased region" description="Low complexity" evidence="6">
    <location>
        <begin position="12"/>
        <end position="23"/>
    </location>
</feature>
<dbReference type="HAMAP" id="MF_01345_B">
    <property type="entry name" value="Ribosomal_uS17_B"/>
    <property type="match status" value="1"/>
</dbReference>
<gene>
    <name evidence="7" type="ORF">METZ01_LOCUS33592</name>
</gene>
<dbReference type="PANTHER" id="PTHR10744:SF1">
    <property type="entry name" value="SMALL RIBOSOMAL SUBUNIT PROTEIN US17M"/>
    <property type="match status" value="1"/>
</dbReference>
<evidence type="ECO:0000256" key="1">
    <source>
        <dbReference type="ARBA" id="ARBA00010254"/>
    </source>
</evidence>
<dbReference type="PROSITE" id="PS00056">
    <property type="entry name" value="RIBOSOMAL_S17"/>
    <property type="match status" value="1"/>
</dbReference>
<organism evidence="7">
    <name type="scientific">marine metagenome</name>
    <dbReference type="NCBI Taxonomy" id="408172"/>
    <lineage>
        <taxon>unclassified sequences</taxon>
        <taxon>metagenomes</taxon>
        <taxon>ecological metagenomes</taxon>
    </lineage>
</organism>
<dbReference type="GO" id="GO:0003735">
    <property type="term" value="F:structural constituent of ribosome"/>
    <property type="evidence" value="ECO:0007669"/>
    <property type="project" value="InterPro"/>
</dbReference>
<dbReference type="InterPro" id="IPR019984">
    <property type="entry name" value="Ribosomal_uS17_bact/chlr"/>
</dbReference>
<protein>
    <recommendedName>
        <fullName evidence="8">30S ribosomal protein S17</fullName>
    </recommendedName>
</protein>
<keyword evidence="2" id="KW-0699">rRNA-binding</keyword>
<dbReference type="PRINTS" id="PR00973">
    <property type="entry name" value="RIBOSOMALS17"/>
</dbReference>
<reference evidence="7" key="1">
    <citation type="submission" date="2018-05" db="EMBL/GenBank/DDBJ databases">
        <authorList>
            <person name="Lanie J.A."/>
            <person name="Ng W.-L."/>
            <person name="Kazmierczak K.M."/>
            <person name="Andrzejewski T.M."/>
            <person name="Davidsen T.M."/>
            <person name="Wayne K.J."/>
            <person name="Tettelin H."/>
            <person name="Glass J.I."/>
            <person name="Rusch D."/>
            <person name="Podicherti R."/>
            <person name="Tsui H.-C.T."/>
            <person name="Winkler M.E."/>
        </authorList>
    </citation>
    <scope>NUCLEOTIDE SEQUENCE</scope>
</reference>
<name>A0A381QPJ3_9ZZZZ</name>
<dbReference type="GO" id="GO:0006412">
    <property type="term" value="P:translation"/>
    <property type="evidence" value="ECO:0007669"/>
    <property type="project" value="InterPro"/>
</dbReference>
<evidence type="ECO:0000256" key="2">
    <source>
        <dbReference type="ARBA" id="ARBA00022730"/>
    </source>
</evidence>
<dbReference type="InterPro" id="IPR000266">
    <property type="entry name" value="Ribosomal_uS17"/>
</dbReference>
<dbReference type="InterPro" id="IPR019979">
    <property type="entry name" value="Ribosomal_uS17_CS"/>
</dbReference>
<dbReference type="AlphaFoldDB" id="A0A381QPJ3"/>
<evidence type="ECO:0000256" key="4">
    <source>
        <dbReference type="ARBA" id="ARBA00022980"/>
    </source>
</evidence>
<dbReference type="Gene3D" id="2.40.50.140">
    <property type="entry name" value="Nucleic acid-binding proteins"/>
    <property type="match status" value="1"/>
</dbReference>
<dbReference type="SUPFAM" id="SSF50249">
    <property type="entry name" value="Nucleic acid-binding proteins"/>
    <property type="match status" value="1"/>
</dbReference>
<dbReference type="NCBIfam" id="NF004123">
    <property type="entry name" value="PRK05610.1"/>
    <property type="match status" value="1"/>
</dbReference>
<comment type="similarity">
    <text evidence="1">Belongs to the universal ribosomal protein uS17 family.</text>
</comment>
<evidence type="ECO:0000256" key="5">
    <source>
        <dbReference type="ARBA" id="ARBA00023274"/>
    </source>
</evidence>
<accession>A0A381QPJ3</accession>
<keyword evidence="3" id="KW-0694">RNA-binding</keyword>
<dbReference type="CDD" id="cd00364">
    <property type="entry name" value="Ribosomal_uS17"/>
    <property type="match status" value="1"/>
</dbReference>